<evidence type="ECO:0000313" key="17">
    <source>
        <dbReference type="EMBL" id="NDW44060.1"/>
    </source>
</evidence>
<dbReference type="PANTHER" id="PTHR48111">
    <property type="entry name" value="REGULATOR OF RPOS"/>
    <property type="match status" value="1"/>
</dbReference>
<dbReference type="InterPro" id="IPR039420">
    <property type="entry name" value="WalR-like"/>
</dbReference>
<dbReference type="RefSeq" id="WP_164127849.1">
    <property type="nucleotide sequence ID" value="NZ_JAAGOX010000005.1"/>
</dbReference>
<proteinExistence type="predicted"/>
<dbReference type="InterPro" id="IPR011879">
    <property type="entry name" value="Sig_transdc_resp-reg_PhoB"/>
</dbReference>
<evidence type="ECO:0000256" key="8">
    <source>
        <dbReference type="ARBA" id="ARBA00023015"/>
    </source>
</evidence>
<dbReference type="Gene3D" id="6.10.250.690">
    <property type="match status" value="1"/>
</dbReference>
<keyword evidence="8" id="KW-0805">Transcription regulation</keyword>
<evidence type="ECO:0000256" key="1">
    <source>
        <dbReference type="ARBA" id="ARBA00004496"/>
    </source>
</evidence>
<feature type="domain" description="OmpR/PhoB-type" evidence="16">
    <location>
        <begin position="132"/>
        <end position="229"/>
    </location>
</feature>
<dbReference type="PROSITE" id="PS50110">
    <property type="entry name" value="RESPONSE_REGULATORY"/>
    <property type="match status" value="1"/>
</dbReference>
<dbReference type="GO" id="GO:0006817">
    <property type="term" value="P:phosphate ion transport"/>
    <property type="evidence" value="ECO:0007669"/>
    <property type="project" value="UniProtKB-KW"/>
</dbReference>
<dbReference type="Gene3D" id="1.10.10.10">
    <property type="entry name" value="Winged helix-like DNA-binding domain superfamily/Winged helix DNA-binding domain"/>
    <property type="match status" value="1"/>
</dbReference>
<dbReference type="InterPro" id="IPR001867">
    <property type="entry name" value="OmpR/PhoB-type_DNA-bd"/>
</dbReference>
<dbReference type="SMART" id="SM00862">
    <property type="entry name" value="Trans_reg_C"/>
    <property type="match status" value="1"/>
</dbReference>
<dbReference type="SUPFAM" id="SSF52172">
    <property type="entry name" value="CheY-like"/>
    <property type="match status" value="1"/>
</dbReference>
<dbReference type="PANTHER" id="PTHR48111:SF40">
    <property type="entry name" value="PHOSPHATE REGULON TRANSCRIPTIONAL REGULATORY PROTEIN PHOB"/>
    <property type="match status" value="1"/>
</dbReference>
<dbReference type="SMART" id="SM00448">
    <property type="entry name" value="REC"/>
    <property type="match status" value="1"/>
</dbReference>
<keyword evidence="9 14" id="KW-0238">DNA-binding</keyword>
<dbReference type="InterPro" id="IPR036388">
    <property type="entry name" value="WH-like_DNA-bd_sf"/>
</dbReference>
<comment type="caution">
    <text evidence="17">The sequence shown here is derived from an EMBL/GenBank/DDBJ whole genome shotgun (WGS) entry which is preliminary data.</text>
</comment>
<organism evidence="17">
    <name type="scientific">Ruegeria sp. PrR005</name>
    <dbReference type="NCBI Taxonomy" id="2706882"/>
    <lineage>
        <taxon>Bacteria</taxon>
        <taxon>Pseudomonadati</taxon>
        <taxon>Pseudomonadota</taxon>
        <taxon>Alphaproteobacteria</taxon>
        <taxon>Rhodobacterales</taxon>
        <taxon>Roseobacteraceae</taxon>
        <taxon>Ruegeria</taxon>
    </lineage>
</organism>
<dbReference type="GO" id="GO:0000156">
    <property type="term" value="F:phosphorelay response regulator activity"/>
    <property type="evidence" value="ECO:0007669"/>
    <property type="project" value="InterPro"/>
</dbReference>
<dbReference type="InterPro" id="IPR011006">
    <property type="entry name" value="CheY-like_superfamily"/>
</dbReference>
<reference evidence="17" key="1">
    <citation type="submission" date="2020-02" db="EMBL/GenBank/DDBJ databases">
        <title>Delineation of the pyrene-degrading pathway in Roseobacter clade bacteria by genomic analysis.</title>
        <authorList>
            <person name="Zhou H."/>
            <person name="Wang H."/>
        </authorList>
    </citation>
    <scope>NUCLEOTIDE SEQUENCE</scope>
    <source>
        <strain evidence="17">PrR005</strain>
    </source>
</reference>
<feature type="DNA-binding region" description="OmpR/PhoB-type" evidence="14">
    <location>
        <begin position="132"/>
        <end position="229"/>
    </location>
</feature>
<dbReference type="CDD" id="cd00383">
    <property type="entry name" value="trans_reg_C"/>
    <property type="match status" value="1"/>
</dbReference>
<dbReference type="Pfam" id="PF00072">
    <property type="entry name" value="Response_reg"/>
    <property type="match status" value="1"/>
</dbReference>
<sequence length="229" mass="25955">MSADQPTVLVVEDEMAQREVLAYNLEAEGFRVLKAEDGEEAMLLVDEDAPDIIVLDWMMPNLSGIEVCRRLKTRNETRSIPVIMLSARSEEVDKVRGLETGADDYVVKPYSVVELMARVRGQLRRVRPSAVGLRLEYEDIVLDSETHRVSRANKPLKLGPTEFRLLSTFMEKPGRVWSREQLLDRVWGRDIYVDTRTVDVHIGRLRKALTQYGGADPLRTVRGAGYALG</sequence>
<evidence type="ECO:0000256" key="10">
    <source>
        <dbReference type="ARBA" id="ARBA00023159"/>
    </source>
</evidence>
<dbReference type="EMBL" id="JAAGOX010000005">
    <property type="protein sequence ID" value="NDW44060.1"/>
    <property type="molecule type" value="Genomic_DNA"/>
</dbReference>
<feature type="domain" description="Response regulatory" evidence="15">
    <location>
        <begin position="7"/>
        <end position="123"/>
    </location>
</feature>
<gene>
    <name evidence="17" type="primary">phoB</name>
    <name evidence="17" type="ORF">G0P99_03715</name>
</gene>
<dbReference type="GO" id="GO:0000976">
    <property type="term" value="F:transcription cis-regulatory region binding"/>
    <property type="evidence" value="ECO:0007669"/>
    <property type="project" value="TreeGrafter"/>
</dbReference>
<evidence type="ECO:0000256" key="7">
    <source>
        <dbReference type="ARBA" id="ARBA00023012"/>
    </source>
</evidence>
<evidence type="ECO:0000256" key="3">
    <source>
        <dbReference type="ARBA" id="ARBA00022448"/>
    </source>
</evidence>
<feature type="modified residue" description="4-aspartylphosphate" evidence="13">
    <location>
        <position position="56"/>
    </location>
</feature>
<keyword evidence="10" id="KW-0010">Activator</keyword>
<name>A0A6B2NLI3_9RHOB</name>
<dbReference type="GO" id="GO:0032993">
    <property type="term" value="C:protein-DNA complex"/>
    <property type="evidence" value="ECO:0007669"/>
    <property type="project" value="TreeGrafter"/>
</dbReference>
<keyword evidence="5 13" id="KW-0597">Phosphoprotein</keyword>
<dbReference type="AlphaFoldDB" id="A0A6B2NLI3"/>
<dbReference type="InterPro" id="IPR016032">
    <property type="entry name" value="Sig_transdc_resp-reg_C-effctor"/>
</dbReference>
<keyword evidence="11" id="KW-0804">Transcription</keyword>
<dbReference type="InterPro" id="IPR001789">
    <property type="entry name" value="Sig_transdc_resp-reg_receiver"/>
</dbReference>
<dbReference type="FunFam" id="3.40.50.2300:FF:000001">
    <property type="entry name" value="DNA-binding response regulator PhoB"/>
    <property type="match status" value="1"/>
</dbReference>
<keyword evidence="4" id="KW-0963">Cytoplasm</keyword>
<evidence type="ECO:0000256" key="4">
    <source>
        <dbReference type="ARBA" id="ARBA00022490"/>
    </source>
</evidence>
<evidence type="ECO:0000259" key="15">
    <source>
        <dbReference type="PROSITE" id="PS50110"/>
    </source>
</evidence>
<keyword evidence="7" id="KW-0902">Two-component regulatory system</keyword>
<comment type="function">
    <text evidence="12">This protein is a positive regulator for the phosphate regulon. Transcription of this operon is positively regulated by PhoB and PhoR when phosphate is limited.</text>
</comment>
<dbReference type="PROSITE" id="PS51755">
    <property type="entry name" value="OMPR_PHOB"/>
    <property type="match status" value="1"/>
</dbReference>
<dbReference type="SUPFAM" id="SSF46894">
    <property type="entry name" value="C-terminal effector domain of the bipartite response regulators"/>
    <property type="match status" value="1"/>
</dbReference>
<evidence type="ECO:0000259" key="16">
    <source>
        <dbReference type="PROSITE" id="PS51755"/>
    </source>
</evidence>
<dbReference type="NCBIfam" id="TIGR02154">
    <property type="entry name" value="PhoB"/>
    <property type="match status" value="1"/>
</dbReference>
<evidence type="ECO:0000256" key="13">
    <source>
        <dbReference type="PROSITE-ProRule" id="PRU00169"/>
    </source>
</evidence>
<evidence type="ECO:0000256" key="2">
    <source>
        <dbReference type="ARBA" id="ARBA00013332"/>
    </source>
</evidence>
<evidence type="ECO:0000256" key="9">
    <source>
        <dbReference type="ARBA" id="ARBA00023125"/>
    </source>
</evidence>
<dbReference type="Gene3D" id="3.40.50.2300">
    <property type="match status" value="1"/>
</dbReference>
<evidence type="ECO:0000256" key="11">
    <source>
        <dbReference type="ARBA" id="ARBA00023163"/>
    </source>
</evidence>
<evidence type="ECO:0000256" key="14">
    <source>
        <dbReference type="PROSITE-ProRule" id="PRU01091"/>
    </source>
</evidence>
<evidence type="ECO:0000256" key="5">
    <source>
        <dbReference type="ARBA" id="ARBA00022553"/>
    </source>
</evidence>
<protein>
    <recommendedName>
        <fullName evidence="2">Phosphate regulon transcriptional regulatory protein PhoB</fullName>
    </recommendedName>
</protein>
<accession>A0A6B2NLI3</accession>
<dbReference type="GO" id="GO:0006355">
    <property type="term" value="P:regulation of DNA-templated transcription"/>
    <property type="evidence" value="ECO:0007669"/>
    <property type="project" value="InterPro"/>
</dbReference>
<dbReference type="Pfam" id="PF00486">
    <property type="entry name" value="Trans_reg_C"/>
    <property type="match status" value="1"/>
</dbReference>
<dbReference type="GO" id="GO:0005829">
    <property type="term" value="C:cytosol"/>
    <property type="evidence" value="ECO:0007669"/>
    <property type="project" value="TreeGrafter"/>
</dbReference>
<evidence type="ECO:0000256" key="12">
    <source>
        <dbReference type="ARBA" id="ARBA00024735"/>
    </source>
</evidence>
<evidence type="ECO:0000256" key="6">
    <source>
        <dbReference type="ARBA" id="ARBA00022592"/>
    </source>
</evidence>
<keyword evidence="3" id="KW-0813">Transport</keyword>
<keyword evidence="6" id="KW-0592">Phosphate transport</keyword>
<comment type="subcellular location">
    <subcellularLocation>
        <location evidence="1">Cytoplasm</location>
    </subcellularLocation>
</comment>